<keyword evidence="3" id="KW-0540">Nuclease</keyword>
<dbReference type="GO" id="GO:0004540">
    <property type="term" value="F:RNA nuclease activity"/>
    <property type="evidence" value="ECO:0007669"/>
    <property type="project" value="InterPro"/>
</dbReference>
<accession>A0A7G9YPS5</accession>
<keyword evidence="4" id="KW-0547">Nucleotide-binding</keyword>
<dbReference type="EMBL" id="MT631401">
    <property type="protein sequence ID" value="QNO50009.1"/>
    <property type="molecule type" value="Genomic_DNA"/>
</dbReference>
<dbReference type="Pfam" id="PF01934">
    <property type="entry name" value="HepT-like"/>
    <property type="match status" value="1"/>
</dbReference>
<dbReference type="InterPro" id="IPR051813">
    <property type="entry name" value="HepT_RNase_toxin"/>
</dbReference>
<sequence length="114" mass="12853">MSRDMAYLLDILLAAKDARDFMAGLDKAAFLSDRKCQCAVTYGLEVIGAAVKRLSDESWRKYPDIPWSAMARVRDLHIPADDRVDLNEVWDTVQDDTPVLISGLERTVPPEDEI</sequence>
<keyword evidence="2" id="KW-1277">Toxin-antitoxin system</keyword>
<dbReference type="InterPro" id="IPR008201">
    <property type="entry name" value="HepT-like"/>
</dbReference>
<dbReference type="PANTHER" id="PTHR34139:SF1">
    <property type="entry name" value="RNASE MJ1380-RELATED"/>
    <property type="match status" value="1"/>
</dbReference>
<keyword evidence="1" id="KW-0597">Phosphoprotein</keyword>
<protein>
    <recommendedName>
        <fullName evidence="7">DUF86 domain-containing protein</fullName>
    </recommendedName>
</protein>
<evidence type="ECO:0000313" key="6">
    <source>
        <dbReference type="EMBL" id="QNO50009.1"/>
    </source>
</evidence>
<dbReference type="GO" id="GO:0110001">
    <property type="term" value="C:toxin-antitoxin complex"/>
    <property type="evidence" value="ECO:0007669"/>
    <property type="project" value="InterPro"/>
</dbReference>
<proteinExistence type="predicted"/>
<evidence type="ECO:0000256" key="5">
    <source>
        <dbReference type="ARBA" id="ARBA00022801"/>
    </source>
</evidence>
<organism evidence="6">
    <name type="scientific">Candidatus Methanogaster sp. ANME-2c ERB4</name>
    <dbReference type="NCBI Taxonomy" id="2759911"/>
    <lineage>
        <taxon>Archaea</taxon>
        <taxon>Methanobacteriati</taxon>
        <taxon>Methanobacteriota</taxon>
        <taxon>Stenosarchaea group</taxon>
        <taxon>Methanomicrobia</taxon>
        <taxon>Methanosarcinales</taxon>
        <taxon>ANME-2 cluster</taxon>
        <taxon>Candidatus Methanogasteraceae</taxon>
        <taxon>Candidatus Methanogaster</taxon>
    </lineage>
</organism>
<evidence type="ECO:0000256" key="4">
    <source>
        <dbReference type="ARBA" id="ARBA00022741"/>
    </source>
</evidence>
<dbReference type="AlphaFoldDB" id="A0A7G9YPS5"/>
<dbReference type="PANTHER" id="PTHR34139">
    <property type="entry name" value="UPF0331 PROTEIN MJ0127"/>
    <property type="match status" value="1"/>
</dbReference>
<name>A0A7G9YPS5_9EURY</name>
<evidence type="ECO:0000256" key="1">
    <source>
        <dbReference type="ARBA" id="ARBA00022553"/>
    </source>
</evidence>
<evidence type="ECO:0000256" key="3">
    <source>
        <dbReference type="ARBA" id="ARBA00022722"/>
    </source>
</evidence>
<gene>
    <name evidence="6" type="ORF">CAGMOKBG_00029</name>
</gene>
<reference evidence="6" key="1">
    <citation type="submission" date="2020-06" db="EMBL/GenBank/DDBJ databases">
        <title>Unique genomic features of the anaerobic methanotrophic archaea.</title>
        <authorList>
            <person name="Chadwick G.L."/>
            <person name="Skennerton C.T."/>
            <person name="Laso-Perez R."/>
            <person name="Leu A.O."/>
            <person name="Speth D.R."/>
            <person name="Yu H."/>
            <person name="Morgan-Lang C."/>
            <person name="Hatzenpichler R."/>
            <person name="Goudeau D."/>
            <person name="Malmstrom R."/>
            <person name="Brazelton W.J."/>
            <person name="Woyke T."/>
            <person name="Hallam S.J."/>
            <person name="Tyson G.W."/>
            <person name="Wegener G."/>
            <person name="Boetius A."/>
            <person name="Orphan V."/>
        </authorList>
    </citation>
    <scope>NUCLEOTIDE SEQUENCE</scope>
</reference>
<evidence type="ECO:0008006" key="7">
    <source>
        <dbReference type="Google" id="ProtNLM"/>
    </source>
</evidence>
<keyword evidence="5" id="KW-0378">Hydrolase</keyword>
<dbReference type="GO" id="GO:0016787">
    <property type="term" value="F:hydrolase activity"/>
    <property type="evidence" value="ECO:0007669"/>
    <property type="project" value="UniProtKB-KW"/>
</dbReference>
<dbReference type="GO" id="GO:0000166">
    <property type="term" value="F:nucleotide binding"/>
    <property type="evidence" value="ECO:0007669"/>
    <property type="project" value="UniProtKB-KW"/>
</dbReference>
<evidence type="ECO:0000256" key="2">
    <source>
        <dbReference type="ARBA" id="ARBA00022649"/>
    </source>
</evidence>